<dbReference type="Gene3D" id="3.40.50.150">
    <property type="entry name" value="Vaccinia Virus protein VP39"/>
    <property type="match status" value="1"/>
</dbReference>
<name>A0A5N6JA14_9EURO</name>
<gene>
    <name evidence="1" type="ORF">BDV30DRAFT_237240</name>
</gene>
<evidence type="ECO:0000313" key="1">
    <source>
        <dbReference type="EMBL" id="KAB8274917.1"/>
    </source>
</evidence>
<organism evidence="1 2">
    <name type="scientific">Aspergillus minisclerotigenes</name>
    <dbReference type="NCBI Taxonomy" id="656917"/>
    <lineage>
        <taxon>Eukaryota</taxon>
        <taxon>Fungi</taxon>
        <taxon>Dikarya</taxon>
        <taxon>Ascomycota</taxon>
        <taxon>Pezizomycotina</taxon>
        <taxon>Eurotiomycetes</taxon>
        <taxon>Eurotiomycetidae</taxon>
        <taxon>Eurotiales</taxon>
        <taxon>Aspergillaceae</taxon>
        <taxon>Aspergillus</taxon>
        <taxon>Aspergillus subgen. Circumdati</taxon>
    </lineage>
</organism>
<dbReference type="Proteomes" id="UP000326289">
    <property type="component" value="Unassembled WGS sequence"/>
</dbReference>
<evidence type="ECO:0000313" key="2">
    <source>
        <dbReference type="Proteomes" id="UP000326289"/>
    </source>
</evidence>
<keyword evidence="1" id="KW-0489">Methyltransferase</keyword>
<keyword evidence="1" id="KW-0808">Transferase</keyword>
<dbReference type="SUPFAM" id="SSF53335">
    <property type="entry name" value="S-adenosyl-L-methionine-dependent methyltransferases"/>
    <property type="match status" value="1"/>
</dbReference>
<keyword evidence="2" id="KW-1185">Reference proteome</keyword>
<protein>
    <submittedName>
        <fullName evidence="1">S-adenosyl-L-methionine-dependent methyltransferase</fullName>
    </submittedName>
</protein>
<dbReference type="PANTHER" id="PTHR43861:SF1">
    <property type="entry name" value="TRANS-ACONITATE 2-METHYLTRANSFERASE"/>
    <property type="match status" value="1"/>
</dbReference>
<accession>A0A5N6JA14</accession>
<dbReference type="CDD" id="cd02440">
    <property type="entry name" value="AdoMet_MTases"/>
    <property type="match status" value="1"/>
</dbReference>
<dbReference type="EMBL" id="ML732785">
    <property type="protein sequence ID" value="KAB8274917.1"/>
    <property type="molecule type" value="Genomic_DNA"/>
</dbReference>
<dbReference type="AlphaFoldDB" id="A0A5N6JA14"/>
<sequence>MDAETLFDNIGRRYEDVFANNPNLRAFIHRSAARLPHGSCVLDVGCGTGKPVAEALATAGHRVHGIDVSQEMVRIAQSQVPGTFEKVDMRLYQPAGHLDGVFAILSLFFVTPGDTHSMLFRFSEWLRHGGIVVIGVGPSDSLPSGSYVHDPTWDCARQLWQPFLGYHGHGTYFSKDSWHRLLRGAGFIIEDEECFLFNPNNDEYHNKDTYFLVCGRKVEENAATLGPFPEPSAFIPPLVPLSGCRVMDLNRLVSPDLHRVLNTFPSHGSGLVIGLNNLGQHDSRIQHWNGPLDDLPFKSGQFDWILAAWSLNQPQQVSTTVTELVRVANQSSHAAILLTQGAPDNEAIQFLNSTSTVPMFAHQGSLLRAARDELTKQGFEVSLQRIHAHFEFPEEDVSERCNHASEILAQFGQADGLDRAGMQEELASRLHLHFQTSAHSVGHEMVILRAIPQRIAPD</sequence>
<dbReference type="GO" id="GO:0032259">
    <property type="term" value="P:methylation"/>
    <property type="evidence" value="ECO:0007669"/>
    <property type="project" value="UniProtKB-KW"/>
</dbReference>
<dbReference type="Pfam" id="PF13489">
    <property type="entry name" value="Methyltransf_23"/>
    <property type="match status" value="1"/>
</dbReference>
<dbReference type="InterPro" id="IPR029063">
    <property type="entry name" value="SAM-dependent_MTases_sf"/>
</dbReference>
<proteinExistence type="predicted"/>
<dbReference type="PANTHER" id="PTHR43861">
    <property type="entry name" value="TRANS-ACONITATE 2-METHYLTRANSFERASE-RELATED"/>
    <property type="match status" value="1"/>
</dbReference>
<reference evidence="1 2" key="1">
    <citation type="submission" date="2019-04" db="EMBL/GenBank/DDBJ databases">
        <title>Fungal friends and foes A comparative genomics study of 23 Aspergillus species from section Flavi.</title>
        <authorList>
            <consortium name="DOE Joint Genome Institute"/>
            <person name="Kjaerbolling I."/>
            <person name="Vesth T.C."/>
            <person name="Frisvad J.C."/>
            <person name="Nybo J.L."/>
            <person name="Theobald S."/>
            <person name="Kildgaard S."/>
            <person name="Petersen T.I."/>
            <person name="Kuo A."/>
            <person name="Sato A."/>
            <person name="Lyhne E.K."/>
            <person name="Kogle M.E."/>
            <person name="Wiebenga A."/>
            <person name="Kun R.S."/>
            <person name="Lubbers R.J."/>
            <person name="Makela M.R."/>
            <person name="Barry K."/>
            <person name="Chovatia M."/>
            <person name="Clum A."/>
            <person name="Daum C."/>
            <person name="Haridas S."/>
            <person name="He G."/>
            <person name="LaButti K."/>
            <person name="Lipzen A."/>
            <person name="Mondo S."/>
            <person name="Pangilinan J."/>
            <person name="Riley R."/>
            <person name="Salamov A."/>
            <person name="Simmons B.A."/>
            <person name="Magnuson J.K."/>
            <person name="Henrissat B."/>
            <person name="Mortensen U.H."/>
            <person name="Larsen T.O."/>
            <person name="De vries R.P."/>
            <person name="Grigoriev I.V."/>
            <person name="Machida M."/>
            <person name="Baker S.E."/>
            <person name="Andersen M.R."/>
        </authorList>
    </citation>
    <scope>NUCLEOTIDE SEQUENCE [LARGE SCALE GENOMIC DNA]</scope>
    <source>
        <strain evidence="1 2">CBS 117635</strain>
    </source>
</reference>
<dbReference type="GO" id="GO:0008168">
    <property type="term" value="F:methyltransferase activity"/>
    <property type="evidence" value="ECO:0007669"/>
    <property type="project" value="UniProtKB-KW"/>
</dbReference>